<dbReference type="Pfam" id="PF12320">
    <property type="entry name" value="SbcD_C"/>
    <property type="match status" value="1"/>
</dbReference>
<reference evidence="2" key="1">
    <citation type="submission" date="2020-05" db="EMBL/GenBank/DDBJ databases">
        <authorList>
            <person name="Chiriac C."/>
            <person name="Salcher M."/>
            <person name="Ghai R."/>
            <person name="Kavagutti S V."/>
        </authorList>
    </citation>
    <scope>NUCLEOTIDE SEQUENCE</scope>
</reference>
<proteinExistence type="predicted"/>
<gene>
    <name evidence="2" type="ORF">UFOPK3204_01015</name>
</gene>
<accession>A0A6J7AG69</accession>
<organism evidence="2">
    <name type="scientific">freshwater metagenome</name>
    <dbReference type="NCBI Taxonomy" id="449393"/>
    <lineage>
        <taxon>unclassified sequences</taxon>
        <taxon>metagenomes</taxon>
        <taxon>ecological metagenomes</taxon>
    </lineage>
</organism>
<dbReference type="AlphaFoldDB" id="A0A6J7AG69"/>
<dbReference type="EMBL" id="CAFABK010000042">
    <property type="protein sequence ID" value="CAB4831797.1"/>
    <property type="molecule type" value="Genomic_DNA"/>
</dbReference>
<name>A0A6J7AG69_9ZZZZ</name>
<evidence type="ECO:0000259" key="1">
    <source>
        <dbReference type="Pfam" id="PF12320"/>
    </source>
</evidence>
<evidence type="ECO:0000313" key="2">
    <source>
        <dbReference type="EMBL" id="CAB4831797.1"/>
    </source>
</evidence>
<dbReference type="InterPro" id="IPR026843">
    <property type="entry name" value="SbcD_C"/>
</dbReference>
<protein>
    <submittedName>
        <fullName evidence="2">Unannotated protein</fullName>
    </submittedName>
</protein>
<feature type="domain" description="Nuclease SbcCD subunit D C-terminal" evidence="1">
    <location>
        <begin position="1"/>
        <end position="85"/>
    </location>
</feature>
<sequence>MSRLRGRIEDLLSDKYEDEHEHFVELVVTDAQSPDRMHARLDVVFPYALRKLYEPEGRDESAITERGDARGKEPLELIGDFYSKVTGAPPATDEAKLLREIYELVRDRVT</sequence>